<dbReference type="Proteomes" id="UP000326354">
    <property type="component" value="Chromosome"/>
</dbReference>
<reference evidence="3 4" key="1">
    <citation type="submission" date="2019-08" db="EMBL/GenBank/DDBJ databases">
        <title>Complete genome sequence of Candidatus Uab amorphum.</title>
        <authorList>
            <person name="Shiratori T."/>
            <person name="Suzuki S."/>
            <person name="Kakizawa Y."/>
            <person name="Ishida K."/>
        </authorList>
    </citation>
    <scope>NUCLEOTIDE SEQUENCE [LARGE SCALE GENOMIC DNA]</scope>
    <source>
        <strain evidence="3 4">SRT547</strain>
    </source>
</reference>
<feature type="domain" description="DUF11" evidence="2">
    <location>
        <begin position="154"/>
        <end position="241"/>
    </location>
</feature>
<dbReference type="NCBIfam" id="TIGR01451">
    <property type="entry name" value="B_ant_repeat"/>
    <property type="match status" value="2"/>
</dbReference>
<dbReference type="KEGG" id="uam:UABAM_02182"/>
<proteinExistence type="predicted"/>
<keyword evidence="1" id="KW-0732">Signal</keyword>
<gene>
    <name evidence="3" type="ORF">UABAM_02182</name>
</gene>
<evidence type="ECO:0000256" key="1">
    <source>
        <dbReference type="SAM" id="SignalP"/>
    </source>
</evidence>
<evidence type="ECO:0000313" key="4">
    <source>
        <dbReference type="Proteomes" id="UP000326354"/>
    </source>
</evidence>
<dbReference type="InterPro" id="IPR013783">
    <property type="entry name" value="Ig-like_fold"/>
</dbReference>
<dbReference type="PANTHER" id="PTHR34819">
    <property type="entry name" value="LARGE CYSTEINE-RICH PERIPLASMIC PROTEIN OMCB"/>
    <property type="match status" value="1"/>
</dbReference>
<dbReference type="Gene3D" id="2.60.40.10">
    <property type="entry name" value="Immunoglobulins"/>
    <property type="match status" value="1"/>
</dbReference>
<dbReference type="RefSeq" id="WP_151968010.1">
    <property type="nucleotide sequence ID" value="NZ_AP019860.1"/>
</dbReference>
<dbReference type="Pfam" id="PF01345">
    <property type="entry name" value="DUF11"/>
    <property type="match status" value="2"/>
</dbReference>
<feature type="domain" description="DUF11" evidence="2">
    <location>
        <begin position="30"/>
        <end position="119"/>
    </location>
</feature>
<dbReference type="PANTHER" id="PTHR34819:SF3">
    <property type="entry name" value="CELL SURFACE PROTEIN"/>
    <property type="match status" value="1"/>
</dbReference>
<evidence type="ECO:0000259" key="2">
    <source>
        <dbReference type="Pfam" id="PF01345"/>
    </source>
</evidence>
<dbReference type="InterPro" id="IPR051172">
    <property type="entry name" value="Chlamydia_OmcB"/>
</dbReference>
<feature type="signal peptide" evidence="1">
    <location>
        <begin position="1"/>
        <end position="23"/>
    </location>
</feature>
<dbReference type="InterPro" id="IPR001434">
    <property type="entry name" value="OmcB-like_DUF11"/>
</dbReference>
<sequence>MIRIFLMSSILLCGILANSPALHVSSYDTDECIQVGKTTLYIITVRNEGTAICTQVVLENYIPKNSAFVGIKGEHKHEFVEGCVVFSPIASLAPGEKVTFYVRVKSTELGTMKNTAVISCHELPKPIKVEEMTTVSETREHWALHIASYDTEDPVFKVGGRTVYVIEVRNEGQKPCENVVLRNILPKGMKLQKATLNKDDTKYNVQNDHIVFSTVSIQPGEKVTYRITVVTEQAGFFINTSLLELANGSIHTTEQEGTVVLDKK</sequence>
<evidence type="ECO:0000313" key="3">
    <source>
        <dbReference type="EMBL" id="BBM83827.1"/>
    </source>
</evidence>
<dbReference type="AlphaFoldDB" id="A0A5S9F2M3"/>
<dbReference type="Gene3D" id="2.60.40.1170">
    <property type="entry name" value="Mu homology domain, subdomain B"/>
    <property type="match status" value="1"/>
</dbReference>
<name>A0A5S9F2M3_UABAM</name>
<keyword evidence="4" id="KW-1185">Reference proteome</keyword>
<organism evidence="3 4">
    <name type="scientific">Uabimicrobium amorphum</name>
    <dbReference type="NCBI Taxonomy" id="2596890"/>
    <lineage>
        <taxon>Bacteria</taxon>
        <taxon>Pseudomonadati</taxon>
        <taxon>Planctomycetota</taxon>
        <taxon>Candidatus Uabimicrobiia</taxon>
        <taxon>Candidatus Uabimicrobiales</taxon>
        <taxon>Candidatus Uabimicrobiaceae</taxon>
        <taxon>Candidatus Uabimicrobium</taxon>
    </lineage>
</organism>
<dbReference type="EMBL" id="AP019860">
    <property type="protein sequence ID" value="BBM83827.1"/>
    <property type="molecule type" value="Genomic_DNA"/>
</dbReference>
<dbReference type="OrthoDB" id="282600at2"/>
<dbReference type="InterPro" id="IPR047589">
    <property type="entry name" value="DUF11_rpt"/>
</dbReference>
<accession>A0A5S9F2M3</accession>
<feature type="chain" id="PRO_5024852298" description="DUF11 domain-containing protein" evidence="1">
    <location>
        <begin position="24"/>
        <end position="264"/>
    </location>
</feature>
<protein>
    <recommendedName>
        <fullName evidence="2">DUF11 domain-containing protein</fullName>
    </recommendedName>
</protein>